<organism evidence="5 6">
    <name type="scientific">Sphingosinicella rhizophila</name>
    <dbReference type="NCBI Taxonomy" id="3050082"/>
    <lineage>
        <taxon>Bacteria</taxon>
        <taxon>Pseudomonadati</taxon>
        <taxon>Pseudomonadota</taxon>
        <taxon>Alphaproteobacteria</taxon>
        <taxon>Sphingomonadales</taxon>
        <taxon>Sphingosinicellaceae</taxon>
        <taxon>Sphingosinicella</taxon>
    </lineage>
</organism>
<dbReference type="InterPro" id="IPR050204">
    <property type="entry name" value="AraC_XylS_family_regulators"/>
</dbReference>
<evidence type="ECO:0000256" key="3">
    <source>
        <dbReference type="ARBA" id="ARBA00023163"/>
    </source>
</evidence>
<keyword evidence="2" id="KW-0238">DNA-binding</keyword>
<evidence type="ECO:0000313" key="6">
    <source>
        <dbReference type="Proteomes" id="UP001259572"/>
    </source>
</evidence>
<dbReference type="RefSeq" id="WP_315728134.1">
    <property type="nucleotide sequence ID" value="NZ_JAVUPU010000011.1"/>
</dbReference>
<feature type="domain" description="HTH araC/xylS-type" evidence="4">
    <location>
        <begin position="214"/>
        <end position="312"/>
    </location>
</feature>
<reference evidence="5 6" key="1">
    <citation type="submission" date="2023-05" db="EMBL/GenBank/DDBJ databases">
        <authorList>
            <person name="Guo Y."/>
        </authorList>
    </citation>
    <scope>NUCLEOTIDE SEQUENCE [LARGE SCALE GENOMIC DNA]</scope>
    <source>
        <strain evidence="5 6">GR2756</strain>
    </source>
</reference>
<dbReference type="Proteomes" id="UP001259572">
    <property type="component" value="Unassembled WGS sequence"/>
</dbReference>
<keyword evidence="1" id="KW-0805">Transcription regulation</keyword>
<dbReference type="PROSITE" id="PS01124">
    <property type="entry name" value="HTH_ARAC_FAMILY_2"/>
    <property type="match status" value="1"/>
</dbReference>
<gene>
    <name evidence="5" type="ORF">RQX22_17265</name>
</gene>
<dbReference type="InterPro" id="IPR032783">
    <property type="entry name" value="AraC_lig"/>
</dbReference>
<dbReference type="InterPro" id="IPR009057">
    <property type="entry name" value="Homeodomain-like_sf"/>
</dbReference>
<accession>A0ABU3QBD3</accession>
<dbReference type="SMART" id="SM00342">
    <property type="entry name" value="HTH_ARAC"/>
    <property type="match status" value="1"/>
</dbReference>
<dbReference type="PANTHER" id="PTHR46796:SF7">
    <property type="entry name" value="ARAC FAMILY TRANSCRIPTIONAL REGULATOR"/>
    <property type="match status" value="1"/>
</dbReference>
<dbReference type="EMBL" id="JAVUPU010000011">
    <property type="protein sequence ID" value="MDT9600714.1"/>
    <property type="molecule type" value="Genomic_DNA"/>
</dbReference>
<proteinExistence type="predicted"/>
<name>A0ABU3QBD3_9SPHN</name>
<evidence type="ECO:0000259" key="4">
    <source>
        <dbReference type="PROSITE" id="PS01124"/>
    </source>
</evidence>
<dbReference type="Gene3D" id="1.10.10.60">
    <property type="entry name" value="Homeodomain-like"/>
    <property type="match status" value="2"/>
</dbReference>
<dbReference type="InterPro" id="IPR018060">
    <property type="entry name" value="HTH_AraC"/>
</dbReference>
<keyword evidence="6" id="KW-1185">Reference proteome</keyword>
<dbReference type="PRINTS" id="PR00032">
    <property type="entry name" value="HTHARAC"/>
</dbReference>
<sequence>MDVLTNVLSGMKLSGSVFLEADFSDPWCVTSQMTPEDCAAFFPQPAHVIAYHYVVSGRLLCAVGSDPAIEVRAGQIMLVPRNELHKLGSDFGCAPVAASKIMLAGDEGSLLRIVWGGGGEPTKILCGFLGTLTPINSFLLSLPSLLVIDASTGTSGEWLASSFRFASTEAAARSPEMIGRLAELLFAEAVKQYVQALPEEQGGWFAGLRDPHVSKALTLLHAHPAEAWTTESLARAVALSRSAFADRFTDLLGDPPMRYLSKHRMNIAANLLQEGRQNACNIAYAVGFNSEAAFSRAFKKEYGMAPGVWRKERCAVG</sequence>
<protein>
    <submittedName>
        <fullName evidence="5">AraC family transcriptional regulator</fullName>
    </submittedName>
</protein>
<dbReference type="InterPro" id="IPR020449">
    <property type="entry name" value="Tscrpt_reg_AraC-type_HTH"/>
</dbReference>
<evidence type="ECO:0000313" key="5">
    <source>
        <dbReference type="EMBL" id="MDT9600714.1"/>
    </source>
</evidence>
<comment type="caution">
    <text evidence="5">The sequence shown here is derived from an EMBL/GenBank/DDBJ whole genome shotgun (WGS) entry which is preliminary data.</text>
</comment>
<dbReference type="Pfam" id="PF12833">
    <property type="entry name" value="HTH_18"/>
    <property type="match status" value="1"/>
</dbReference>
<dbReference type="Pfam" id="PF12852">
    <property type="entry name" value="Cupin_6"/>
    <property type="match status" value="1"/>
</dbReference>
<evidence type="ECO:0000256" key="2">
    <source>
        <dbReference type="ARBA" id="ARBA00023125"/>
    </source>
</evidence>
<dbReference type="SUPFAM" id="SSF46689">
    <property type="entry name" value="Homeodomain-like"/>
    <property type="match status" value="2"/>
</dbReference>
<keyword evidence="3" id="KW-0804">Transcription</keyword>
<evidence type="ECO:0000256" key="1">
    <source>
        <dbReference type="ARBA" id="ARBA00023015"/>
    </source>
</evidence>
<dbReference type="PANTHER" id="PTHR46796">
    <property type="entry name" value="HTH-TYPE TRANSCRIPTIONAL ACTIVATOR RHAS-RELATED"/>
    <property type="match status" value="1"/>
</dbReference>